<feature type="compositionally biased region" description="Polar residues" evidence="1">
    <location>
        <begin position="48"/>
        <end position="59"/>
    </location>
</feature>
<keyword evidence="3" id="KW-1185">Reference proteome</keyword>
<name>A0AAV7NUZ1_PLEWA</name>
<dbReference type="AlphaFoldDB" id="A0AAV7NUZ1"/>
<comment type="caution">
    <text evidence="2">The sequence shown here is derived from an EMBL/GenBank/DDBJ whole genome shotgun (WGS) entry which is preliminary data.</text>
</comment>
<evidence type="ECO:0000256" key="1">
    <source>
        <dbReference type="SAM" id="MobiDB-lite"/>
    </source>
</evidence>
<sequence length="67" mass="7551">MPRRQQGERASILKERATARRQKMLKTGAARARPLKLVTEGAFKMHTNIPQDDSMSSLLGSKAYPMH</sequence>
<evidence type="ECO:0000313" key="3">
    <source>
        <dbReference type="Proteomes" id="UP001066276"/>
    </source>
</evidence>
<organism evidence="2 3">
    <name type="scientific">Pleurodeles waltl</name>
    <name type="common">Iberian ribbed newt</name>
    <dbReference type="NCBI Taxonomy" id="8319"/>
    <lineage>
        <taxon>Eukaryota</taxon>
        <taxon>Metazoa</taxon>
        <taxon>Chordata</taxon>
        <taxon>Craniata</taxon>
        <taxon>Vertebrata</taxon>
        <taxon>Euteleostomi</taxon>
        <taxon>Amphibia</taxon>
        <taxon>Batrachia</taxon>
        <taxon>Caudata</taxon>
        <taxon>Salamandroidea</taxon>
        <taxon>Salamandridae</taxon>
        <taxon>Pleurodelinae</taxon>
        <taxon>Pleurodeles</taxon>
    </lineage>
</organism>
<dbReference type="Proteomes" id="UP001066276">
    <property type="component" value="Chromosome 8"/>
</dbReference>
<protein>
    <submittedName>
        <fullName evidence="2">Uncharacterized protein</fullName>
    </submittedName>
</protein>
<dbReference type="EMBL" id="JANPWB010000012">
    <property type="protein sequence ID" value="KAJ1116660.1"/>
    <property type="molecule type" value="Genomic_DNA"/>
</dbReference>
<accession>A0AAV7NUZ1</accession>
<reference evidence="2" key="1">
    <citation type="journal article" date="2022" name="bioRxiv">
        <title>Sequencing and chromosome-scale assembly of the giantPleurodeles waltlgenome.</title>
        <authorList>
            <person name="Brown T."/>
            <person name="Elewa A."/>
            <person name="Iarovenko S."/>
            <person name="Subramanian E."/>
            <person name="Araus A.J."/>
            <person name="Petzold A."/>
            <person name="Susuki M."/>
            <person name="Suzuki K.-i.T."/>
            <person name="Hayashi T."/>
            <person name="Toyoda A."/>
            <person name="Oliveira C."/>
            <person name="Osipova E."/>
            <person name="Leigh N.D."/>
            <person name="Simon A."/>
            <person name="Yun M.H."/>
        </authorList>
    </citation>
    <scope>NUCLEOTIDE SEQUENCE</scope>
    <source>
        <strain evidence="2">20211129_DDA</strain>
        <tissue evidence="2">Liver</tissue>
    </source>
</reference>
<gene>
    <name evidence="2" type="ORF">NDU88_004866</name>
</gene>
<evidence type="ECO:0000313" key="2">
    <source>
        <dbReference type="EMBL" id="KAJ1116660.1"/>
    </source>
</evidence>
<proteinExistence type="predicted"/>
<feature type="region of interest" description="Disordered" evidence="1">
    <location>
        <begin position="48"/>
        <end position="67"/>
    </location>
</feature>